<gene>
    <name evidence="6" type="ORF">FRY97_10750</name>
</gene>
<evidence type="ECO:0000256" key="3">
    <source>
        <dbReference type="ARBA" id="ARBA00037882"/>
    </source>
</evidence>
<name>A0A5C6RL72_9BACT</name>
<proteinExistence type="predicted"/>
<dbReference type="InterPro" id="IPR042095">
    <property type="entry name" value="SUMF_sf"/>
</dbReference>
<dbReference type="PANTHER" id="PTHR23150:SF36">
    <property type="entry name" value="HERCYNINE OXYGENASE"/>
    <property type="match status" value="1"/>
</dbReference>
<keyword evidence="1" id="KW-0560">Oxidoreductase</keyword>
<dbReference type="AlphaFoldDB" id="A0A5C6RL72"/>
<comment type="pathway">
    <text evidence="3">Amino-acid biosynthesis; ergothioneine biosynthesis.</text>
</comment>
<evidence type="ECO:0000256" key="2">
    <source>
        <dbReference type="ARBA" id="ARBA00023004"/>
    </source>
</evidence>
<evidence type="ECO:0000256" key="1">
    <source>
        <dbReference type="ARBA" id="ARBA00023002"/>
    </source>
</evidence>
<keyword evidence="2" id="KW-0408">Iron</keyword>
<reference evidence="6 7" key="1">
    <citation type="submission" date="2019-08" db="EMBL/GenBank/DDBJ databases">
        <title>Genome of Phaeodactylibacter luteus.</title>
        <authorList>
            <person name="Bowman J.P."/>
        </authorList>
    </citation>
    <scope>NUCLEOTIDE SEQUENCE [LARGE SCALE GENOMIC DNA]</scope>
    <source>
        <strain evidence="6 7">KCTC 42180</strain>
    </source>
</reference>
<evidence type="ECO:0000313" key="6">
    <source>
        <dbReference type="EMBL" id="TXB63128.1"/>
    </source>
</evidence>
<dbReference type="Gene3D" id="3.90.1580.10">
    <property type="entry name" value="paralog of FGE (formylglycine-generating enzyme)"/>
    <property type="match status" value="1"/>
</dbReference>
<dbReference type="Pfam" id="PF03781">
    <property type="entry name" value="FGE-sulfatase"/>
    <property type="match status" value="1"/>
</dbReference>
<sequence>MTVHTHPQQVSSWLARYQAIRQQSLNLCAPLQTEDYVAQPVPFVSPPKWHLGHTTWFFENFILAAHYQGYQCFNEALNYCFNSYYQSQGPRILRDKRGNLTRPPLSEIQRYRSYVDQHMLDFLSTFGSGSLPGQLALLLEVGLQHEQQHQELLVTDIKYILGHNPMHQPYTQPGARAGKVDATAPMSFATVPEGVYEIGHKGEGFCWDNELGRHKAYLQEFQIANRPVTNEEYMAFMADGGYEHFAYWLDDGWAWAQQQEVKAPLYWYQQDGQWWQYTLNGLQPVAPSEPVTHINYYEADAFANWKGMRLPTEQEWEAACMLHSPEPTAQSNFVESERWQPVAASSEDGFQMLGNTWEWTASAYLPYPGYPRFKGALGEYNGKFMVNQMVLRGGSCATPRSHIRPTYRNFFYPQERWQFTGLRLAQ</sequence>
<dbReference type="InterPro" id="IPR024775">
    <property type="entry name" value="DinB-like"/>
</dbReference>
<dbReference type="InterPro" id="IPR016187">
    <property type="entry name" value="CTDL_fold"/>
</dbReference>
<dbReference type="Proteomes" id="UP000321580">
    <property type="component" value="Unassembled WGS sequence"/>
</dbReference>
<dbReference type="SUPFAM" id="SSF56436">
    <property type="entry name" value="C-type lectin-like"/>
    <property type="match status" value="1"/>
</dbReference>
<feature type="domain" description="Sulfatase-modifying factor enzyme-like" evidence="4">
    <location>
        <begin position="190"/>
        <end position="425"/>
    </location>
</feature>
<dbReference type="OrthoDB" id="9768004at2"/>
<dbReference type="RefSeq" id="WP_147167532.1">
    <property type="nucleotide sequence ID" value="NZ_VOOR01000019.1"/>
</dbReference>
<evidence type="ECO:0000259" key="4">
    <source>
        <dbReference type="Pfam" id="PF03781"/>
    </source>
</evidence>
<dbReference type="PANTHER" id="PTHR23150">
    <property type="entry name" value="SULFATASE MODIFYING FACTOR 1, 2"/>
    <property type="match status" value="1"/>
</dbReference>
<evidence type="ECO:0000259" key="5">
    <source>
        <dbReference type="Pfam" id="PF12867"/>
    </source>
</evidence>
<dbReference type="EMBL" id="VOOR01000019">
    <property type="protein sequence ID" value="TXB63128.1"/>
    <property type="molecule type" value="Genomic_DNA"/>
</dbReference>
<dbReference type="InterPro" id="IPR051043">
    <property type="entry name" value="Sulfatase_Mod_Factor_Kinase"/>
</dbReference>
<accession>A0A5C6RL72</accession>
<dbReference type="InterPro" id="IPR017806">
    <property type="entry name" value="EgtB"/>
</dbReference>
<feature type="domain" description="DinB-like" evidence="5">
    <location>
        <begin position="17"/>
        <end position="151"/>
    </location>
</feature>
<dbReference type="NCBIfam" id="TIGR03440">
    <property type="entry name" value="egtB_TIGR03440"/>
    <property type="match status" value="1"/>
</dbReference>
<evidence type="ECO:0000313" key="7">
    <source>
        <dbReference type="Proteomes" id="UP000321580"/>
    </source>
</evidence>
<dbReference type="GO" id="GO:0052699">
    <property type="term" value="P:ergothioneine biosynthetic process"/>
    <property type="evidence" value="ECO:0007669"/>
    <property type="project" value="InterPro"/>
</dbReference>
<protein>
    <submittedName>
        <fullName evidence="6">Ergothioneine biosynthesis protein EgtB</fullName>
    </submittedName>
</protein>
<dbReference type="Pfam" id="PF12867">
    <property type="entry name" value="DinB_2"/>
    <property type="match status" value="1"/>
</dbReference>
<dbReference type="InterPro" id="IPR005532">
    <property type="entry name" value="SUMF_dom"/>
</dbReference>
<keyword evidence="7" id="KW-1185">Reference proteome</keyword>
<comment type="caution">
    <text evidence="6">The sequence shown here is derived from an EMBL/GenBank/DDBJ whole genome shotgun (WGS) entry which is preliminary data.</text>
</comment>
<organism evidence="6 7">
    <name type="scientific">Phaeodactylibacter luteus</name>
    <dbReference type="NCBI Taxonomy" id="1564516"/>
    <lineage>
        <taxon>Bacteria</taxon>
        <taxon>Pseudomonadati</taxon>
        <taxon>Bacteroidota</taxon>
        <taxon>Saprospiria</taxon>
        <taxon>Saprospirales</taxon>
        <taxon>Haliscomenobacteraceae</taxon>
        <taxon>Phaeodactylibacter</taxon>
    </lineage>
</organism>